<feature type="compositionally biased region" description="Polar residues" evidence="1">
    <location>
        <begin position="754"/>
        <end position="774"/>
    </location>
</feature>
<feature type="compositionally biased region" description="Low complexity" evidence="1">
    <location>
        <begin position="958"/>
        <end position="968"/>
    </location>
</feature>
<feature type="compositionally biased region" description="Basic and acidic residues" evidence="1">
    <location>
        <begin position="540"/>
        <end position="552"/>
    </location>
</feature>
<accession>A0A9N8EUW3</accession>
<feature type="compositionally biased region" description="Basic and acidic residues" evidence="1">
    <location>
        <begin position="865"/>
        <end position="921"/>
    </location>
</feature>
<feature type="compositionally biased region" description="Polar residues" evidence="1">
    <location>
        <begin position="524"/>
        <end position="538"/>
    </location>
</feature>
<organism evidence="3 4">
    <name type="scientific">Seminavis robusta</name>
    <dbReference type="NCBI Taxonomy" id="568900"/>
    <lineage>
        <taxon>Eukaryota</taxon>
        <taxon>Sar</taxon>
        <taxon>Stramenopiles</taxon>
        <taxon>Ochrophyta</taxon>
        <taxon>Bacillariophyta</taxon>
        <taxon>Bacillariophyceae</taxon>
        <taxon>Bacillariophycidae</taxon>
        <taxon>Naviculales</taxon>
        <taxon>Naviculaceae</taxon>
        <taxon>Seminavis</taxon>
    </lineage>
</organism>
<dbReference type="OrthoDB" id="73788at2759"/>
<feature type="compositionally biased region" description="Basic and acidic residues" evidence="1">
    <location>
        <begin position="200"/>
        <end position="211"/>
    </location>
</feature>
<feature type="region of interest" description="Disordered" evidence="1">
    <location>
        <begin position="132"/>
        <end position="151"/>
    </location>
</feature>
<feature type="compositionally biased region" description="Basic and acidic residues" evidence="1">
    <location>
        <begin position="663"/>
        <end position="673"/>
    </location>
</feature>
<proteinExistence type="predicted"/>
<feature type="compositionally biased region" description="Basic and acidic residues" evidence="1">
    <location>
        <begin position="486"/>
        <end position="501"/>
    </location>
</feature>
<feature type="compositionally biased region" description="Low complexity" evidence="1">
    <location>
        <begin position="402"/>
        <end position="415"/>
    </location>
</feature>
<dbReference type="InterPro" id="IPR005607">
    <property type="entry name" value="BSD_dom"/>
</dbReference>
<evidence type="ECO:0000313" key="3">
    <source>
        <dbReference type="EMBL" id="CAB9526815.1"/>
    </source>
</evidence>
<feature type="compositionally biased region" description="Polar residues" evidence="1">
    <location>
        <begin position="469"/>
        <end position="485"/>
    </location>
</feature>
<feature type="region of interest" description="Disordered" evidence="1">
    <location>
        <begin position="385"/>
        <end position="975"/>
    </location>
</feature>
<feature type="compositionally biased region" description="Basic and acidic residues" evidence="1">
    <location>
        <begin position="841"/>
        <end position="857"/>
    </location>
</feature>
<reference evidence="3" key="1">
    <citation type="submission" date="2020-06" db="EMBL/GenBank/DDBJ databases">
        <authorList>
            <consortium name="Plant Systems Biology data submission"/>
        </authorList>
    </citation>
    <scope>NUCLEOTIDE SEQUENCE</scope>
    <source>
        <strain evidence="3">D6</strain>
    </source>
</reference>
<sequence length="1165" mass="126665">MFAFMNRQRALGEIERRRGDVETYTTPLDHGDADMRDFLMDFYRNIIFKRQDEMKAELTKYPKSVGKYHAQLVVAERRVASEDFWQRYYYRTASVERVQKELQNRSSMVRQQRSDALQAALNSSFQTAQTIMAAAGASSPSRQEQEQQKRDEAMDAIISALNEEEEEDEKKDEKQKQAIIPEEEGEEETYQENEKEDDSDNQKPEPEKEEQILPQSPEVRRRHSTTSVYLVRDTTNALVAPNSPDAQPPDVVEPEGLVPEDLESVVLGDVPEPPLVTPLTEKKIQLVSDMAFVAPPPETTTATTTTTASNDANTTTTTADEDDKGDSNDDNETATAPQESSGPSKSIDDEPIISEKDSNTSTISEELPVVSPRTVKKLNVVSAMSFTPPLPVDVQKRDQSNSTSTSSTTTATTTATKEDSDTPKEEESSTSSTTKVVESSTETEPTTVAEAATAITTEANETKDEASKASASSTPSEGPTTSATISDDKTKKETNDVRTAKDSTTTRQSSFLWSPFGGSKRTVDSSSAMKETTPTTSKLLAKEEKIDGKEQGEPVAAASEDAVKSEQTDSESPTKSTVTKKDETTASTADKEGKSPAKDSPPSPKEEPTSGKAATTATANTETSDSGRRSSFSWNVFGSSSSKGKIESGAKDQRVSTQTEQPADTRDKPKDESSVTTATANDSESVADAPPKQEIESKTEKKNPDESKPSSDDAATVEQQIKSKPSKSKRKSDSKSKSKSDSSWITWGNKKSDATATTGTSSHNAPSTDTNSTARVPGEADKAKVISGDTTESSQTNSTSARQSSFRWGTFGGGGSSNSNKNSGDKIEKVESQKEVATSVENKHVGKKQAEETKDTATKLAESPSAKKEPNDPKKTAEKVPWKLWGDRKEKKAAPTVSKDDRPTEGETKRAASVKKSHEAPDVPLPDSNKEKRPWWKPLHKDNNPSPGNGADYRPINEPSSSAATAPETPSPPASLRKLSMEEAKALAAKQIATKKRLESVQKVHLSLMLLLSTIILVVLFAHRPRWTTLLGDTLCAPVFPFQNFDTDKTVGGTAPWWVPGDSASGTKQATFQLVCGNGRQQTELAWVPVDRNPKNGYRLTIANALTNSDRKKKNRKEKPLVDLKHLHSTAVSPSQLEVKPLKMKANSVGKTMGAPWTEDAGKML</sequence>
<feature type="compositionally biased region" description="Acidic residues" evidence="1">
    <location>
        <begin position="181"/>
        <end position="199"/>
    </location>
</feature>
<feature type="compositionally biased region" description="Polar residues" evidence="1">
    <location>
        <begin position="674"/>
        <end position="684"/>
    </location>
</feature>
<comment type="caution">
    <text evidence="3">The sequence shown here is derived from an EMBL/GenBank/DDBJ whole genome shotgun (WGS) entry which is preliminary data.</text>
</comment>
<feature type="compositionally biased region" description="Basic and acidic residues" evidence="1">
    <location>
        <begin position="644"/>
        <end position="654"/>
    </location>
</feature>
<feature type="compositionally biased region" description="Acidic residues" evidence="1">
    <location>
        <begin position="319"/>
        <end position="332"/>
    </location>
</feature>
<evidence type="ECO:0000313" key="4">
    <source>
        <dbReference type="Proteomes" id="UP001153069"/>
    </source>
</evidence>
<feature type="compositionally biased region" description="Basic and acidic residues" evidence="1">
    <location>
        <begin position="416"/>
        <end position="427"/>
    </location>
</feature>
<feature type="compositionally biased region" description="Polar residues" evidence="1">
    <location>
        <begin position="502"/>
        <end position="512"/>
    </location>
</feature>
<dbReference type="PROSITE" id="PS50858">
    <property type="entry name" value="BSD"/>
    <property type="match status" value="1"/>
</dbReference>
<keyword evidence="4" id="KW-1185">Reference proteome</keyword>
<feature type="region of interest" description="Disordered" evidence="1">
    <location>
        <begin position="295"/>
        <end position="373"/>
    </location>
</feature>
<name>A0A9N8EUW3_9STRA</name>
<feature type="compositionally biased region" description="Low complexity" evidence="1">
    <location>
        <begin position="429"/>
        <end position="459"/>
    </location>
</feature>
<feature type="compositionally biased region" description="Basic and acidic residues" evidence="1">
    <location>
        <begin position="928"/>
        <end position="943"/>
    </location>
</feature>
<dbReference type="EMBL" id="CAICTM010001892">
    <property type="protein sequence ID" value="CAB9526815.1"/>
    <property type="molecule type" value="Genomic_DNA"/>
</dbReference>
<dbReference type="Proteomes" id="UP001153069">
    <property type="component" value="Unassembled WGS sequence"/>
</dbReference>
<feature type="region of interest" description="Disordered" evidence="1">
    <location>
        <begin position="162"/>
        <end position="255"/>
    </location>
</feature>
<feature type="compositionally biased region" description="Basic and acidic residues" evidence="1">
    <location>
        <begin position="579"/>
        <end position="597"/>
    </location>
</feature>
<feature type="compositionally biased region" description="Basic and acidic residues" evidence="1">
    <location>
        <begin position="691"/>
        <end position="711"/>
    </location>
</feature>
<feature type="compositionally biased region" description="Polar residues" evidence="1">
    <location>
        <begin position="333"/>
        <end position="344"/>
    </location>
</feature>
<evidence type="ECO:0000259" key="2">
    <source>
        <dbReference type="PROSITE" id="PS50858"/>
    </source>
</evidence>
<feature type="compositionally biased region" description="Basic and acidic residues" evidence="1">
    <location>
        <begin position="823"/>
        <end position="834"/>
    </location>
</feature>
<dbReference type="AlphaFoldDB" id="A0A9N8EUW3"/>
<protein>
    <recommendedName>
        <fullName evidence="2">BSD domain-containing protein</fullName>
    </recommendedName>
</protein>
<feature type="compositionally biased region" description="Low complexity" evidence="1">
    <location>
        <begin position="630"/>
        <end position="643"/>
    </location>
</feature>
<feature type="domain" description="BSD" evidence="2">
    <location>
        <begin position="42"/>
        <end position="96"/>
    </location>
</feature>
<feature type="compositionally biased region" description="Polar residues" evidence="1">
    <location>
        <begin position="225"/>
        <end position="237"/>
    </location>
</feature>
<feature type="compositionally biased region" description="Low complexity" evidence="1">
    <location>
        <begin position="299"/>
        <end position="318"/>
    </location>
</feature>
<feature type="compositionally biased region" description="Basic and acidic residues" evidence="1">
    <location>
        <begin position="731"/>
        <end position="740"/>
    </location>
</feature>
<feature type="compositionally biased region" description="Low complexity" evidence="1">
    <location>
        <begin position="610"/>
        <end position="623"/>
    </location>
</feature>
<gene>
    <name evidence="3" type="ORF">SEMRO_1894_G303950.1</name>
</gene>
<evidence type="ECO:0000256" key="1">
    <source>
        <dbReference type="SAM" id="MobiDB-lite"/>
    </source>
</evidence>
<feature type="compositionally biased region" description="Polar residues" evidence="1">
    <location>
        <begin position="788"/>
        <end position="803"/>
    </location>
</feature>